<sequence>MNQTITPTRTRHALSYWAVSAMALLSAFFTLTLSGCASALDRAGLNPKDPQLADKLVERYRRYDGQ</sequence>
<keyword evidence="2" id="KW-1185">Reference proteome</keyword>
<dbReference type="Proteomes" id="UP000295361">
    <property type="component" value="Unassembled WGS sequence"/>
</dbReference>
<dbReference type="EMBL" id="SNXS01000004">
    <property type="protein sequence ID" value="TDP64024.1"/>
    <property type="molecule type" value="Genomic_DNA"/>
</dbReference>
<dbReference type="AlphaFoldDB" id="A0A4V3CTA7"/>
<dbReference type="RefSeq" id="WP_133701870.1">
    <property type="nucleotide sequence ID" value="NZ_SNXS01000004.1"/>
</dbReference>
<comment type="caution">
    <text evidence="1">The sequence shown here is derived from an EMBL/GenBank/DDBJ whole genome shotgun (WGS) entry which is preliminary data.</text>
</comment>
<name>A0A4V3CTA7_9BURK</name>
<reference evidence="1 2" key="1">
    <citation type="submission" date="2019-03" db="EMBL/GenBank/DDBJ databases">
        <title>Genomic Encyclopedia of Type Strains, Phase IV (KMG-IV): sequencing the most valuable type-strain genomes for metagenomic binning, comparative biology and taxonomic classification.</title>
        <authorList>
            <person name="Goeker M."/>
        </authorList>
    </citation>
    <scope>NUCLEOTIDE SEQUENCE [LARGE SCALE GENOMIC DNA]</scope>
    <source>
        <strain evidence="1 2">DSM 16998</strain>
    </source>
</reference>
<gene>
    <name evidence="1" type="ORF">DES47_104308</name>
</gene>
<proteinExistence type="predicted"/>
<protein>
    <submittedName>
        <fullName evidence="1">Uncharacterized protein</fullName>
    </submittedName>
</protein>
<accession>A0A4V3CTA7</accession>
<evidence type="ECO:0000313" key="1">
    <source>
        <dbReference type="EMBL" id="TDP64024.1"/>
    </source>
</evidence>
<evidence type="ECO:0000313" key="2">
    <source>
        <dbReference type="Proteomes" id="UP000295361"/>
    </source>
</evidence>
<organism evidence="1 2">
    <name type="scientific">Roseateles toxinivorans</name>
    <dbReference type="NCBI Taxonomy" id="270368"/>
    <lineage>
        <taxon>Bacteria</taxon>
        <taxon>Pseudomonadati</taxon>
        <taxon>Pseudomonadota</taxon>
        <taxon>Betaproteobacteria</taxon>
        <taxon>Burkholderiales</taxon>
        <taxon>Sphaerotilaceae</taxon>
        <taxon>Roseateles</taxon>
    </lineage>
</organism>
<dbReference type="InParanoid" id="A0A4V3CTA7"/>